<dbReference type="Pfam" id="PF13585">
    <property type="entry name" value="CHU_C"/>
    <property type="match status" value="1"/>
</dbReference>
<dbReference type="NCBIfam" id="TIGR04131">
    <property type="entry name" value="Bac_Flav_CTERM"/>
    <property type="match status" value="1"/>
</dbReference>
<proteinExistence type="predicted"/>
<organism evidence="2 3">
    <name type="scientific">Mucilaginibacter auburnensis</name>
    <dbReference type="NCBI Taxonomy" id="1457233"/>
    <lineage>
        <taxon>Bacteria</taxon>
        <taxon>Pseudomonadati</taxon>
        <taxon>Bacteroidota</taxon>
        <taxon>Sphingobacteriia</taxon>
        <taxon>Sphingobacteriales</taxon>
        <taxon>Sphingobacteriaceae</taxon>
        <taxon>Mucilaginibacter</taxon>
    </lineage>
</organism>
<protein>
    <submittedName>
        <fullName evidence="2">Gliding motility-associated-like protein</fullName>
    </submittedName>
</protein>
<evidence type="ECO:0000313" key="2">
    <source>
        <dbReference type="EMBL" id="PJJ79417.1"/>
    </source>
</evidence>
<dbReference type="InterPro" id="IPR026341">
    <property type="entry name" value="T9SS_type_B"/>
</dbReference>
<dbReference type="AlphaFoldDB" id="A0A2H9VM49"/>
<reference evidence="2 3" key="1">
    <citation type="submission" date="2017-11" db="EMBL/GenBank/DDBJ databases">
        <title>Genomic Encyclopedia of Archaeal and Bacterial Type Strains, Phase II (KMG-II): From Individual Species to Whole Genera.</title>
        <authorList>
            <person name="Goeker M."/>
        </authorList>
    </citation>
    <scope>NUCLEOTIDE SEQUENCE [LARGE SCALE GENOMIC DNA]</scope>
    <source>
        <strain evidence="2 3">DSM 28175</strain>
    </source>
</reference>
<feature type="chain" id="PRO_5014144254" evidence="1">
    <location>
        <begin position="22"/>
        <end position="572"/>
    </location>
</feature>
<keyword evidence="1" id="KW-0732">Signal</keyword>
<name>A0A2H9VM49_9SPHI</name>
<accession>A0A2H9VM49</accession>
<dbReference type="RefSeq" id="WP_100341756.1">
    <property type="nucleotide sequence ID" value="NZ_PGFJ01000002.1"/>
</dbReference>
<dbReference type="EMBL" id="PGFJ01000002">
    <property type="protein sequence ID" value="PJJ79417.1"/>
    <property type="molecule type" value="Genomic_DNA"/>
</dbReference>
<feature type="signal peptide" evidence="1">
    <location>
        <begin position="1"/>
        <end position="21"/>
    </location>
</feature>
<keyword evidence="3" id="KW-1185">Reference proteome</keyword>
<evidence type="ECO:0000313" key="3">
    <source>
        <dbReference type="Proteomes" id="UP000242687"/>
    </source>
</evidence>
<dbReference type="Proteomes" id="UP000242687">
    <property type="component" value="Unassembled WGS sequence"/>
</dbReference>
<sequence>MNRFAHVLFWMLISTCPAVFSQCPDNIGFERGDFSGWQMFTGEIARNGALSLSETSQPVEPRLTLMKASDEKFDRYGNFPTVSPNGSGFAVRLGDDNTGRGVDRLIYALSVPNTPQYALILNYAVVLQNPEGHSDVEQPRFAVRVFNETDNKEVECPAFDFIANQNLPGFKISDIVTNNPLPNGGVDLSSIYYKDWTSTTINLQGYAGKKIQLIFTANDCTRGGHFGYAYFDINEQCNNPITGNAYCSNQNFVSLKGPRGFNSYKWYKSDDMTKVLDTTQTLNISPAPPNGTRYSLVVDALPGLGCRDTLNVAIIKSDESFVFKVEPVLYFCKGSKFNLRSPLVTSGSVGKFSLEYYINPITEEYLRDPDKISQSGTYYIKATNSAGCTNTLKVELRYYDEVDLTTSDLKVVYPATADLSKAYTHHSGYKYYYYSNNKLTVPLADFQNINASGKYYIKAISESGCEKIASVNVTIDPPAPFVISAPKAITPNGDGINDAFGLTLEGFIEFGTISIYSRSGQFLYKTNKQSNLWDGNWNGKPLPVGTYYWLFEGTDQYYHTKVTKGGYVSIIK</sequence>
<evidence type="ECO:0000256" key="1">
    <source>
        <dbReference type="SAM" id="SignalP"/>
    </source>
</evidence>
<gene>
    <name evidence="2" type="ORF">CLV57_2551</name>
</gene>
<dbReference type="OrthoDB" id="1490014at2"/>
<comment type="caution">
    <text evidence="2">The sequence shown here is derived from an EMBL/GenBank/DDBJ whole genome shotgun (WGS) entry which is preliminary data.</text>
</comment>